<name>A0A4S2N8L4_9PEZI</name>
<sequence>MMDELRKKLEEETLPTLSEDAMDIDEEEDPVTPNLEAVATVLETLRGLGANNGSAMVATKVPVETSAALLGDFFGVSQVLLRRTLSVQTSWVENFLWLWRSSVWGNSNIKKISTSWSEKCLQPASVLLIDNRTPGSLKLILEEMLSEYIFPSNILQPTQVGNSKNPSKPSTNELTALLRPLRCESTAVPEKANTTSQFHLPVMFKVALKTLQRKQHAKPDPETVETVYRALLSAVLDLDLSTNAQVSQEGYCQSQPYAQQHSLEHRRTSATK</sequence>
<dbReference type="EMBL" id="ML220112">
    <property type="protein sequence ID" value="TGZ85742.1"/>
    <property type="molecule type" value="Genomic_DNA"/>
</dbReference>
<dbReference type="STRING" id="341454.A0A4S2N8L4"/>
<proteinExistence type="predicted"/>
<evidence type="ECO:0000313" key="2">
    <source>
        <dbReference type="Proteomes" id="UP000298138"/>
    </source>
</evidence>
<dbReference type="InParanoid" id="A0A4S2N8L4"/>
<organism evidence="1 2">
    <name type="scientific">Ascodesmis nigricans</name>
    <dbReference type="NCBI Taxonomy" id="341454"/>
    <lineage>
        <taxon>Eukaryota</taxon>
        <taxon>Fungi</taxon>
        <taxon>Dikarya</taxon>
        <taxon>Ascomycota</taxon>
        <taxon>Pezizomycotina</taxon>
        <taxon>Pezizomycetes</taxon>
        <taxon>Pezizales</taxon>
        <taxon>Ascodesmidaceae</taxon>
        <taxon>Ascodesmis</taxon>
    </lineage>
</organism>
<reference evidence="1 2" key="1">
    <citation type="submission" date="2019-04" db="EMBL/GenBank/DDBJ databases">
        <title>Comparative genomics and transcriptomics to analyze fruiting body development in filamentous ascomycetes.</title>
        <authorList>
            <consortium name="DOE Joint Genome Institute"/>
            <person name="Lutkenhaus R."/>
            <person name="Traeger S."/>
            <person name="Breuer J."/>
            <person name="Kuo A."/>
            <person name="Lipzen A."/>
            <person name="Pangilinan J."/>
            <person name="Dilworth D."/>
            <person name="Sandor L."/>
            <person name="Poggeler S."/>
            <person name="Barry K."/>
            <person name="Grigoriev I.V."/>
            <person name="Nowrousian M."/>
        </authorList>
    </citation>
    <scope>NUCLEOTIDE SEQUENCE [LARGE SCALE GENOMIC DNA]</scope>
    <source>
        <strain evidence="1 2">CBS 389.68</strain>
    </source>
</reference>
<dbReference type="OrthoDB" id="160374at2759"/>
<evidence type="ECO:0000313" key="1">
    <source>
        <dbReference type="EMBL" id="TGZ85742.1"/>
    </source>
</evidence>
<keyword evidence="2" id="KW-1185">Reference proteome</keyword>
<dbReference type="AlphaFoldDB" id="A0A4S2N8L4"/>
<gene>
    <name evidence="1" type="ORF">EX30DRAFT_31974</name>
</gene>
<accession>A0A4S2N8L4</accession>
<protein>
    <submittedName>
        <fullName evidence="1">Uncharacterized protein</fullName>
    </submittedName>
</protein>
<dbReference type="Proteomes" id="UP000298138">
    <property type="component" value="Unassembled WGS sequence"/>
</dbReference>